<dbReference type="Pfam" id="PF09297">
    <property type="entry name" value="Zn_ribbon_NUD"/>
    <property type="match status" value="1"/>
</dbReference>
<evidence type="ECO:0000256" key="4">
    <source>
        <dbReference type="ARBA" id="ARBA00012381"/>
    </source>
</evidence>
<dbReference type="InterPro" id="IPR015376">
    <property type="entry name" value="Znr_NADH_PPase"/>
</dbReference>
<dbReference type="GO" id="GO:0019677">
    <property type="term" value="P:NAD+ catabolic process"/>
    <property type="evidence" value="ECO:0007669"/>
    <property type="project" value="TreeGrafter"/>
</dbReference>
<dbReference type="InterPro" id="IPR020084">
    <property type="entry name" value="NUDIX_hydrolase_CS"/>
</dbReference>
<feature type="domain" description="Nudix hydrolase" evidence="11">
    <location>
        <begin position="152"/>
        <end position="284"/>
    </location>
</feature>
<dbReference type="Pfam" id="PF00293">
    <property type="entry name" value="NUDIX"/>
    <property type="match status" value="1"/>
</dbReference>
<evidence type="ECO:0000256" key="6">
    <source>
        <dbReference type="ARBA" id="ARBA00022801"/>
    </source>
</evidence>
<comment type="cofactor">
    <cofactor evidence="1">
        <name>Mg(2+)</name>
        <dbReference type="ChEBI" id="CHEBI:18420"/>
    </cofactor>
</comment>
<dbReference type="GO" id="GO:0046872">
    <property type="term" value="F:metal ion binding"/>
    <property type="evidence" value="ECO:0007669"/>
    <property type="project" value="UniProtKB-KW"/>
</dbReference>
<keyword evidence="5" id="KW-0479">Metal-binding</keyword>
<comment type="caution">
    <text evidence="12">The sequence shown here is derived from an EMBL/GenBank/DDBJ whole genome shotgun (WGS) entry which is preliminary data.</text>
</comment>
<protein>
    <recommendedName>
        <fullName evidence="4">NAD(+) diphosphatase</fullName>
        <ecNumber evidence="4">3.6.1.22</ecNumber>
    </recommendedName>
</protein>
<evidence type="ECO:0000256" key="7">
    <source>
        <dbReference type="ARBA" id="ARBA00022842"/>
    </source>
</evidence>
<dbReference type="EC" id="3.6.1.22" evidence="4"/>
<dbReference type="AlphaFoldDB" id="A0A7X1FRW7"/>
<dbReference type="RefSeq" id="WP_185664079.1">
    <property type="nucleotide sequence ID" value="NZ_JACLAW010000006.1"/>
</dbReference>
<evidence type="ECO:0000256" key="10">
    <source>
        <dbReference type="RuleBase" id="RU003476"/>
    </source>
</evidence>
<dbReference type="SUPFAM" id="SSF55811">
    <property type="entry name" value="Nudix"/>
    <property type="match status" value="1"/>
</dbReference>
<comment type="cofactor">
    <cofactor evidence="2">
        <name>Zn(2+)</name>
        <dbReference type="ChEBI" id="CHEBI:29105"/>
    </cofactor>
</comment>
<evidence type="ECO:0000256" key="3">
    <source>
        <dbReference type="ARBA" id="ARBA00009595"/>
    </source>
</evidence>
<keyword evidence="13" id="KW-1185">Reference proteome</keyword>
<dbReference type="InterPro" id="IPR020476">
    <property type="entry name" value="Nudix_hydrolase"/>
</dbReference>
<sequence length="292" mass="31180">MTDGLSILFSGSPLDRADPVRTDPERLAALQAEGRFLRLDGLRPVVEQGRLGWDGLPGAAAEAVFLGLGPDGRGHFAVVTAGLAGALGPADAALWEALALLPPEEVAIYGTARSLLNWHARHRFCSCCGGPTGAAKGGWQRDCPACGTQHFPRTDPVTIMIVEHEGRLLLGRQPRFAAGMYTALAGFVEPGETVEEAVAREVFEEAGVRVRDVCYVTSQPWPFPSSLMIACHAHADDAAITVDATELEDARWFTREEVTAALGGGEGVPFLAPAPRAVARQLLNWWVRRGPA</sequence>
<evidence type="ECO:0000259" key="11">
    <source>
        <dbReference type="PROSITE" id="PS51462"/>
    </source>
</evidence>
<evidence type="ECO:0000256" key="1">
    <source>
        <dbReference type="ARBA" id="ARBA00001946"/>
    </source>
</evidence>
<dbReference type="Gene3D" id="3.90.79.20">
    <property type="match status" value="1"/>
</dbReference>
<dbReference type="Proteomes" id="UP000566813">
    <property type="component" value="Unassembled WGS sequence"/>
</dbReference>
<keyword evidence="8" id="KW-0520">NAD</keyword>
<evidence type="ECO:0000256" key="9">
    <source>
        <dbReference type="ARBA" id="ARBA00023679"/>
    </source>
</evidence>
<dbReference type="InterPro" id="IPR015797">
    <property type="entry name" value="NUDIX_hydrolase-like_dom_sf"/>
</dbReference>
<dbReference type="InterPro" id="IPR000086">
    <property type="entry name" value="NUDIX_hydrolase_dom"/>
</dbReference>
<dbReference type="PRINTS" id="PR00502">
    <property type="entry name" value="NUDIXFAMILY"/>
</dbReference>
<keyword evidence="7" id="KW-0460">Magnesium</keyword>
<evidence type="ECO:0000313" key="13">
    <source>
        <dbReference type="Proteomes" id="UP000566813"/>
    </source>
</evidence>
<organism evidence="12 13">
    <name type="scientific">Novosphingobium flavum</name>
    <dbReference type="NCBI Taxonomy" id="1778672"/>
    <lineage>
        <taxon>Bacteria</taxon>
        <taxon>Pseudomonadati</taxon>
        <taxon>Pseudomonadota</taxon>
        <taxon>Alphaproteobacteria</taxon>
        <taxon>Sphingomonadales</taxon>
        <taxon>Sphingomonadaceae</taxon>
        <taxon>Novosphingobium</taxon>
    </lineage>
</organism>
<reference evidence="12 13" key="1">
    <citation type="submission" date="2020-08" db="EMBL/GenBank/DDBJ databases">
        <title>The genome sequence of type strain Novosphingobium flavum NBRC 111647.</title>
        <authorList>
            <person name="Liu Y."/>
        </authorList>
    </citation>
    <scope>NUCLEOTIDE SEQUENCE [LARGE SCALE GENOMIC DNA]</scope>
    <source>
        <strain evidence="12 13">NBRC 111647</strain>
    </source>
</reference>
<dbReference type="InterPro" id="IPR049734">
    <property type="entry name" value="NudC-like_C"/>
</dbReference>
<dbReference type="PROSITE" id="PS51462">
    <property type="entry name" value="NUDIX"/>
    <property type="match status" value="1"/>
</dbReference>
<accession>A0A7X1FRW7</accession>
<evidence type="ECO:0000256" key="8">
    <source>
        <dbReference type="ARBA" id="ARBA00023027"/>
    </source>
</evidence>
<dbReference type="EMBL" id="JACLAW010000006">
    <property type="protein sequence ID" value="MBC2665836.1"/>
    <property type="molecule type" value="Genomic_DNA"/>
</dbReference>
<dbReference type="PANTHER" id="PTHR42904:SF6">
    <property type="entry name" value="NAD-CAPPED RNA HYDROLASE NUDT12"/>
    <property type="match status" value="1"/>
</dbReference>
<dbReference type="GO" id="GO:0006742">
    <property type="term" value="P:NADP+ catabolic process"/>
    <property type="evidence" value="ECO:0007669"/>
    <property type="project" value="TreeGrafter"/>
</dbReference>
<name>A0A7X1FRW7_9SPHN</name>
<dbReference type="PANTHER" id="PTHR42904">
    <property type="entry name" value="NUDIX HYDROLASE, NUDC SUBFAMILY"/>
    <property type="match status" value="1"/>
</dbReference>
<comment type="similarity">
    <text evidence="3">Belongs to the Nudix hydrolase family. NudC subfamily.</text>
</comment>
<proteinExistence type="inferred from homology"/>
<dbReference type="InterPro" id="IPR050241">
    <property type="entry name" value="NAD-cap_RNA_hydrolase_NudC"/>
</dbReference>
<keyword evidence="6 10" id="KW-0378">Hydrolase</keyword>
<dbReference type="CDD" id="cd03429">
    <property type="entry name" value="NUDIX_NADH_pyrophosphatase_Nudt13"/>
    <property type="match status" value="1"/>
</dbReference>
<comment type="catalytic activity">
    <reaction evidence="9">
        <text>a 5'-end NAD(+)-phospho-ribonucleoside in mRNA + H2O = a 5'-end phospho-adenosine-phospho-ribonucleoside in mRNA + beta-nicotinamide D-ribonucleotide + 2 H(+)</text>
        <dbReference type="Rhea" id="RHEA:60876"/>
        <dbReference type="Rhea" id="RHEA-COMP:15698"/>
        <dbReference type="Rhea" id="RHEA-COMP:15719"/>
        <dbReference type="ChEBI" id="CHEBI:14649"/>
        <dbReference type="ChEBI" id="CHEBI:15377"/>
        <dbReference type="ChEBI" id="CHEBI:15378"/>
        <dbReference type="ChEBI" id="CHEBI:144029"/>
        <dbReference type="ChEBI" id="CHEBI:144051"/>
    </reaction>
    <physiologicalReaction direction="left-to-right" evidence="9">
        <dbReference type="Rhea" id="RHEA:60877"/>
    </physiologicalReaction>
</comment>
<dbReference type="NCBIfam" id="NF001299">
    <property type="entry name" value="PRK00241.1"/>
    <property type="match status" value="1"/>
</dbReference>
<evidence type="ECO:0000256" key="5">
    <source>
        <dbReference type="ARBA" id="ARBA00022723"/>
    </source>
</evidence>
<gene>
    <name evidence="12" type="primary">nudC</name>
    <name evidence="12" type="ORF">H7F51_09895</name>
</gene>
<dbReference type="GO" id="GO:0035529">
    <property type="term" value="F:NADH pyrophosphatase activity"/>
    <property type="evidence" value="ECO:0007669"/>
    <property type="project" value="TreeGrafter"/>
</dbReference>
<dbReference type="Gene3D" id="3.90.79.10">
    <property type="entry name" value="Nucleoside Triphosphate Pyrophosphohydrolase"/>
    <property type="match status" value="1"/>
</dbReference>
<dbReference type="PROSITE" id="PS00893">
    <property type="entry name" value="NUDIX_BOX"/>
    <property type="match status" value="1"/>
</dbReference>
<evidence type="ECO:0000256" key="2">
    <source>
        <dbReference type="ARBA" id="ARBA00001947"/>
    </source>
</evidence>
<evidence type="ECO:0000313" key="12">
    <source>
        <dbReference type="EMBL" id="MBC2665836.1"/>
    </source>
</evidence>
<dbReference type="GO" id="GO:0005829">
    <property type="term" value="C:cytosol"/>
    <property type="evidence" value="ECO:0007669"/>
    <property type="project" value="TreeGrafter"/>
</dbReference>